<dbReference type="STRING" id="1618481.US54_C0059G0009"/>
<dbReference type="AlphaFoldDB" id="A0A0G0H0D0"/>
<sequence length="356" mass="41414">MDGLKVLEIIKKINPWFKNGKVPEPQLESFRRREFNILEQDLKRLDMATLIIGARRVGKSVLMYQLIDSLLKKGIGGKRILFIQGDNPILTEFAAKENLINFTLELYQKHIIDETFNELTETVYIFIDEAQNLSAWEKEIKTLIDQKYKIKFVVTGSSSFELRRGSQNPLTGRVSIQPIFPFSFADYSRYHTNGDQRSTFQTNLDLISLKFRSSLMNGDLNTTFKATREAEPMINQYKLKKRFDNFLFYGGFPWVISNGGSVDHSRYLRDLLTTTISKDIMTQVEIRDAQSFERLMVNLCLMVGRVTKYKTFTDVLGIDERSVMKYIDYYVESHWAFLSSPYVFHNKPDSVKTENT</sequence>
<dbReference type="EMBL" id="LBTJ01000059">
    <property type="protein sequence ID" value="KKQ36678.1"/>
    <property type="molecule type" value="Genomic_DNA"/>
</dbReference>
<dbReference type="PANTHER" id="PTHR33295:SF8">
    <property type="entry name" value="AAA+ ATPASE DOMAIN-CONTAINING PROTEIN"/>
    <property type="match status" value="1"/>
</dbReference>
<organism evidence="2 3">
    <name type="scientific">Candidatus Roizmanbacteria bacterium GW2011_GWA2_37_7</name>
    <dbReference type="NCBI Taxonomy" id="1618481"/>
    <lineage>
        <taxon>Bacteria</taxon>
        <taxon>Candidatus Roizmaniibacteriota</taxon>
    </lineage>
</organism>
<accession>A0A0G0H0D0</accession>
<protein>
    <submittedName>
        <fullName evidence="2">ATPase</fullName>
    </submittedName>
</protein>
<evidence type="ECO:0000313" key="2">
    <source>
        <dbReference type="EMBL" id="KKQ36678.1"/>
    </source>
</evidence>
<dbReference type="Pfam" id="PF13173">
    <property type="entry name" value="AAA_14"/>
    <property type="match status" value="1"/>
</dbReference>
<gene>
    <name evidence="2" type="ORF">US54_C0059G0009</name>
</gene>
<evidence type="ECO:0000313" key="3">
    <source>
        <dbReference type="Proteomes" id="UP000034471"/>
    </source>
</evidence>
<dbReference type="SUPFAM" id="SSF52540">
    <property type="entry name" value="P-loop containing nucleoside triphosphate hydrolases"/>
    <property type="match status" value="1"/>
</dbReference>
<dbReference type="InterPro" id="IPR041682">
    <property type="entry name" value="AAA_14"/>
</dbReference>
<dbReference type="PANTHER" id="PTHR33295">
    <property type="entry name" value="ATPASE"/>
    <property type="match status" value="1"/>
</dbReference>
<dbReference type="InterPro" id="IPR027417">
    <property type="entry name" value="P-loop_NTPase"/>
</dbReference>
<proteinExistence type="predicted"/>
<dbReference type="Proteomes" id="UP000034471">
    <property type="component" value="Unassembled WGS sequence"/>
</dbReference>
<name>A0A0G0H0D0_9BACT</name>
<evidence type="ECO:0000259" key="1">
    <source>
        <dbReference type="Pfam" id="PF13173"/>
    </source>
</evidence>
<feature type="domain" description="AAA" evidence="1">
    <location>
        <begin position="48"/>
        <end position="187"/>
    </location>
</feature>
<comment type="caution">
    <text evidence="2">The sequence shown here is derived from an EMBL/GenBank/DDBJ whole genome shotgun (WGS) entry which is preliminary data.</text>
</comment>
<dbReference type="Gene3D" id="3.40.50.300">
    <property type="entry name" value="P-loop containing nucleotide triphosphate hydrolases"/>
    <property type="match status" value="1"/>
</dbReference>
<reference evidence="2 3" key="1">
    <citation type="journal article" date="2015" name="Nature">
        <title>rRNA introns, odd ribosomes, and small enigmatic genomes across a large radiation of phyla.</title>
        <authorList>
            <person name="Brown C.T."/>
            <person name="Hug L.A."/>
            <person name="Thomas B.C."/>
            <person name="Sharon I."/>
            <person name="Castelle C.J."/>
            <person name="Singh A."/>
            <person name="Wilkins M.J."/>
            <person name="Williams K.H."/>
            <person name="Banfield J.F."/>
        </authorList>
    </citation>
    <scope>NUCLEOTIDE SEQUENCE [LARGE SCALE GENOMIC DNA]</scope>
</reference>